<dbReference type="Gene3D" id="3.10.20.90">
    <property type="entry name" value="Phosphatidylinositol 3-kinase Catalytic Subunit, Chain A, domain 1"/>
    <property type="match status" value="1"/>
</dbReference>
<dbReference type="Proteomes" id="UP000307173">
    <property type="component" value="Unassembled WGS sequence"/>
</dbReference>
<evidence type="ECO:0000256" key="2">
    <source>
        <dbReference type="SAM" id="MobiDB-lite"/>
    </source>
</evidence>
<evidence type="ECO:0000256" key="1">
    <source>
        <dbReference type="RuleBase" id="RU003860"/>
    </source>
</evidence>
<evidence type="ECO:0000313" key="4">
    <source>
        <dbReference type="Proteomes" id="UP000307173"/>
    </source>
</evidence>
<feature type="region of interest" description="Disordered" evidence="2">
    <location>
        <begin position="37"/>
        <end position="58"/>
    </location>
</feature>
<feature type="compositionally biased region" description="Basic and acidic residues" evidence="2">
    <location>
        <begin position="46"/>
        <end position="55"/>
    </location>
</feature>
<dbReference type="SUPFAM" id="SSF82657">
    <property type="entry name" value="BolA-like"/>
    <property type="match status" value="1"/>
</dbReference>
<dbReference type="InterPro" id="IPR002634">
    <property type="entry name" value="BolA"/>
</dbReference>
<dbReference type="PANTHER" id="PTHR46230">
    <property type="match status" value="1"/>
</dbReference>
<evidence type="ECO:0008006" key="5">
    <source>
        <dbReference type="Google" id="ProtNLM"/>
    </source>
</evidence>
<protein>
    <recommendedName>
        <fullName evidence="5">BolA protein</fullName>
    </recommendedName>
</protein>
<dbReference type="EMBL" id="SELW01000586">
    <property type="protein sequence ID" value="TID19860.1"/>
    <property type="molecule type" value="Genomic_DNA"/>
</dbReference>
<comment type="similarity">
    <text evidence="1">Belongs to the BolA/IbaG family.</text>
</comment>
<dbReference type="Pfam" id="PF01722">
    <property type="entry name" value="BolA"/>
    <property type="match status" value="1"/>
</dbReference>
<dbReference type="InterPro" id="IPR036065">
    <property type="entry name" value="BolA-like_sf"/>
</dbReference>
<dbReference type="GO" id="GO:0044572">
    <property type="term" value="P:[4Fe-4S] cluster assembly"/>
    <property type="evidence" value="ECO:0007669"/>
    <property type="project" value="TreeGrafter"/>
</dbReference>
<reference evidence="3 4" key="1">
    <citation type="journal article" date="2019" name="Front. Genet.">
        <title>Whole-Genome Sequencing of the Opportunistic Yeast Pathogen Candida inconspicua Uncovers Its Hybrid Origin.</title>
        <authorList>
            <person name="Mixao V."/>
            <person name="Hansen A.P."/>
            <person name="Saus E."/>
            <person name="Boekhout T."/>
            <person name="Lass-Florl C."/>
            <person name="Gabaldon T."/>
        </authorList>
    </citation>
    <scope>NUCLEOTIDE SEQUENCE [LARGE SCALE GENOMIC DNA]</scope>
    <source>
        <strain evidence="3 4">CBS 180</strain>
    </source>
</reference>
<dbReference type="AlphaFoldDB" id="A0A4T0WY41"/>
<evidence type="ECO:0000313" key="3">
    <source>
        <dbReference type="EMBL" id="TID19860.1"/>
    </source>
</evidence>
<accession>A0A4T0WY41</accession>
<keyword evidence="4" id="KW-1185">Reference proteome</keyword>
<dbReference type="OrthoDB" id="411584at2759"/>
<dbReference type="GO" id="GO:0005759">
    <property type="term" value="C:mitochondrial matrix"/>
    <property type="evidence" value="ECO:0007669"/>
    <property type="project" value="TreeGrafter"/>
</dbReference>
<dbReference type="STRING" id="52247.A0A4T0WY41"/>
<organism evidence="3 4">
    <name type="scientific">Pichia inconspicua</name>
    <dbReference type="NCBI Taxonomy" id="52247"/>
    <lineage>
        <taxon>Eukaryota</taxon>
        <taxon>Fungi</taxon>
        <taxon>Dikarya</taxon>
        <taxon>Ascomycota</taxon>
        <taxon>Saccharomycotina</taxon>
        <taxon>Pichiomycetes</taxon>
        <taxon>Pichiales</taxon>
        <taxon>Pichiaceae</taxon>
        <taxon>Pichia</taxon>
    </lineage>
</organism>
<comment type="caution">
    <text evidence="3">The sequence shown here is derived from an EMBL/GenBank/DDBJ whole genome shotgun (WGS) entry which is preliminary data.</text>
</comment>
<gene>
    <name evidence="3" type="ORF">CANINC_003655</name>
</gene>
<name>A0A4T0WY41_9ASCO</name>
<dbReference type="PANTHER" id="PTHR46230:SF7">
    <property type="entry name" value="BOLA-LIKE PROTEIN 1"/>
    <property type="match status" value="1"/>
</dbReference>
<sequence length="171" mass="19918">MHRIVRILTQTVPRTVPRTIPTIRLYSTVKFDKHNMTETSKPGCKCSDKKDDVEKTSSMGPIERSLRDKLNSELNPEKLIIRNDSWKHAHHSGMKGAENTIESHFHVTIVSDKFSDNSLKTPLSRHRFIFKLLDDEVKRIHGFQVVCKTPTEWDKLQEQTRVKESSTKYFN</sequence>
<proteinExistence type="inferred from homology"/>